<reference evidence="2 3" key="1">
    <citation type="submission" date="2018-06" db="EMBL/GenBank/DDBJ databases">
        <title>The draft genome sequence of Crocinitomix sp. SM1701.</title>
        <authorList>
            <person name="Zhang X."/>
        </authorList>
    </citation>
    <scope>NUCLEOTIDE SEQUENCE [LARGE SCALE GENOMIC DNA]</scope>
    <source>
        <strain evidence="2 3">SM1701</strain>
    </source>
</reference>
<accession>A0A2W1N010</accession>
<dbReference type="Proteomes" id="UP000249248">
    <property type="component" value="Unassembled WGS sequence"/>
</dbReference>
<comment type="caution">
    <text evidence="2">The sequence shown here is derived from an EMBL/GenBank/DDBJ whole genome shotgun (WGS) entry which is preliminary data.</text>
</comment>
<evidence type="ECO:0000313" key="2">
    <source>
        <dbReference type="EMBL" id="PZE16231.1"/>
    </source>
</evidence>
<dbReference type="EMBL" id="QKSB01000010">
    <property type="protein sequence ID" value="PZE16231.1"/>
    <property type="molecule type" value="Genomic_DNA"/>
</dbReference>
<protein>
    <submittedName>
        <fullName evidence="2">Uncharacterized protein</fullName>
    </submittedName>
</protein>
<proteinExistence type="predicted"/>
<sequence length="105" mass="12311">MNILKVEKSIIQRKCSQCGEWNTNQSYCQFCNSPIDLKVIEKIETQKKDAIEAAIPKSKLEIWNERLKTHPFIPLRILYYLFYSVWIFFMGIGTLIAYFIAWAAG</sequence>
<dbReference type="RefSeq" id="WP_111064116.1">
    <property type="nucleotide sequence ID" value="NZ_JBHUCU010000037.1"/>
</dbReference>
<dbReference type="AlphaFoldDB" id="A0A2W1N010"/>
<keyword evidence="3" id="KW-1185">Reference proteome</keyword>
<organism evidence="2 3">
    <name type="scientific">Putridiphycobacter roseus</name>
    <dbReference type="NCBI Taxonomy" id="2219161"/>
    <lineage>
        <taxon>Bacteria</taxon>
        <taxon>Pseudomonadati</taxon>
        <taxon>Bacteroidota</taxon>
        <taxon>Flavobacteriia</taxon>
        <taxon>Flavobacteriales</taxon>
        <taxon>Crocinitomicaceae</taxon>
        <taxon>Putridiphycobacter</taxon>
    </lineage>
</organism>
<gene>
    <name evidence="2" type="ORF">DNU06_13970</name>
</gene>
<keyword evidence="1" id="KW-1133">Transmembrane helix</keyword>
<evidence type="ECO:0000256" key="1">
    <source>
        <dbReference type="SAM" id="Phobius"/>
    </source>
</evidence>
<name>A0A2W1N010_9FLAO</name>
<evidence type="ECO:0000313" key="3">
    <source>
        <dbReference type="Proteomes" id="UP000249248"/>
    </source>
</evidence>
<keyword evidence="1" id="KW-0812">Transmembrane</keyword>
<feature type="transmembrane region" description="Helical" evidence="1">
    <location>
        <begin position="77"/>
        <end position="104"/>
    </location>
</feature>
<keyword evidence="1" id="KW-0472">Membrane</keyword>
<dbReference type="OrthoDB" id="1144727at2"/>